<dbReference type="PANTHER" id="PTHR42878:SF15">
    <property type="entry name" value="BACTERIOPHYTOCHROME"/>
    <property type="match status" value="1"/>
</dbReference>
<dbReference type="SUPFAM" id="SSF55874">
    <property type="entry name" value="ATPase domain of HSP90 chaperone/DNA topoisomerase II/histidine kinase"/>
    <property type="match status" value="1"/>
</dbReference>
<sequence length="353" mass="39154">MPMLNLLAFSALPFVALLGSAGYTVVAAYRLRDWRPALFVGVLVLMAIHQGNELLVCAERGTEAALSGFGEYPETTANLLASAATVLLLRFVTRERDLSERLRSLTGTLEERVQERTEELESFAYSVSHDLRVPLRAIDGYTQLLKQNHAPQLDEEGRRLLTVVRDNTRTMGTLIDDLLALSRVGHCDMTFRPLDMNSLVQDAINDLRRTEAATDGVDFDVQPLPPAAGDPSMVRQAVLNVLSNAVKFSRHEAAPRVEVHGTEADEEVVFSVHDNGVGFDMAYTDKLFGAFERLHEETAFEGTGVGLAIVDRAVRRHDGRVWAESTKGNGTTVYFSLPRTTDLHEQPRRDRAH</sequence>
<dbReference type="Pfam" id="PF00512">
    <property type="entry name" value="HisKA"/>
    <property type="match status" value="1"/>
</dbReference>
<dbReference type="InterPro" id="IPR050351">
    <property type="entry name" value="BphY/WalK/GraS-like"/>
</dbReference>
<dbReference type="CDD" id="cd00082">
    <property type="entry name" value="HisKA"/>
    <property type="match status" value="1"/>
</dbReference>
<dbReference type="PROSITE" id="PS50109">
    <property type="entry name" value="HIS_KIN"/>
    <property type="match status" value="1"/>
</dbReference>
<feature type="domain" description="Histidine kinase" evidence="6">
    <location>
        <begin position="126"/>
        <end position="341"/>
    </location>
</feature>
<dbReference type="Pfam" id="PF02518">
    <property type="entry name" value="HATPase_c"/>
    <property type="match status" value="1"/>
</dbReference>
<dbReference type="PRINTS" id="PR00344">
    <property type="entry name" value="BCTRLSENSOR"/>
</dbReference>
<dbReference type="RefSeq" id="WP_259039599.1">
    <property type="nucleotide sequence ID" value="NZ_JANUBL010000001.1"/>
</dbReference>
<name>A0A9X2V2B3_9BACT</name>
<protein>
    <recommendedName>
        <fullName evidence="2">histidine kinase</fullName>
        <ecNumber evidence="2">2.7.13.3</ecNumber>
    </recommendedName>
</protein>
<proteinExistence type="predicted"/>
<dbReference type="Gene3D" id="3.30.565.10">
    <property type="entry name" value="Histidine kinase-like ATPase, C-terminal domain"/>
    <property type="match status" value="1"/>
</dbReference>
<keyword evidence="4" id="KW-0808">Transferase</keyword>
<gene>
    <name evidence="7" type="ORF">GGP45_000011</name>
</gene>
<dbReference type="GO" id="GO:0000156">
    <property type="term" value="F:phosphorelay response regulator activity"/>
    <property type="evidence" value="ECO:0007669"/>
    <property type="project" value="TreeGrafter"/>
</dbReference>
<dbReference type="GO" id="GO:0000155">
    <property type="term" value="F:phosphorelay sensor kinase activity"/>
    <property type="evidence" value="ECO:0007669"/>
    <property type="project" value="InterPro"/>
</dbReference>
<dbReference type="GO" id="GO:0007234">
    <property type="term" value="P:osmosensory signaling via phosphorelay pathway"/>
    <property type="evidence" value="ECO:0007669"/>
    <property type="project" value="TreeGrafter"/>
</dbReference>
<evidence type="ECO:0000256" key="5">
    <source>
        <dbReference type="ARBA" id="ARBA00022777"/>
    </source>
</evidence>
<reference evidence="7" key="1">
    <citation type="submission" date="2022-08" db="EMBL/GenBank/DDBJ databases">
        <title>Genomic Encyclopedia of Type Strains, Phase V (KMG-V): Genome sequencing to study the core and pangenomes of soil and plant-associated prokaryotes.</title>
        <authorList>
            <person name="Whitman W."/>
        </authorList>
    </citation>
    <scope>NUCLEOTIDE SEQUENCE</scope>
    <source>
        <strain evidence="7">SP3026</strain>
    </source>
</reference>
<evidence type="ECO:0000256" key="3">
    <source>
        <dbReference type="ARBA" id="ARBA00022553"/>
    </source>
</evidence>
<dbReference type="GO" id="GO:0030295">
    <property type="term" value="F:protein kinase activator activity"/>
    <property type="evidence" value="ECO:0007669"/>
    <property type="project" value="TreeGrafter"/>
</dbReference>
<evidence type="ECO:0000256" key="2">
    <source>
        <dbReference type="ARBA" id="ARBA00012438"/>
    </source>
</evidence>
<evidence type="ECO:0000313" key="7">
    <source>
        <dbReference type="EMBL" id="MCS4119693.1"/>
    </source>
</evidence>
<evidence type="ECO:0000256" key="4">
    <source>
        <dbReference type="ARBA" id="ARBA00022679"/>
    </source>
</evidence>
<dbReference type="AlphaFoldDB" id="A0A9X2V2B3"/>
<dbReference type="SMART" id="SM00388">
    <property type="entry name" value="HisKA"/>
    <property type="match status" value="1"/>
</dbReference>
<comment type="caution">
    <text evidence="7">The sequence shown here is derived from an EMBL/GenBank/DDBJ whole genome shotgun (WGS) entry which is preliminary data.</text>
</comment>
<dbReference type="InterPro" id="IPR004358">
    <property type="entry name" value="Sig_transdc_His_kin-like_C"/>
</dbReference>
<comment type="catalytic activity">
    <reaction evidence="1">
        <text>ATP + protein L-histidine = ADP + protein N-phospho-L-histidine.</text>
        <dbReference type="EC" id="2.7.13.3"/>
    </reaction>
</comment>
<evidence type="ECO:0000259" key="6">
    <source>
        <dbReference type="PROSITE" id="PS50109"/>
    </source>
</evidence>
<dbReference type="SUPFAM" id="SSF47384">
    <property type="entry name" value="Homodimeric domain of signal transducing histidine kinase"/>
    <property type="match status" value="1"/>
</dbReference>
<keyword evidence="3" id="KW-0597">Phosphoprotein</keyword>
<evidence type="ECO:0000256" key="1">
    <source>
        <dbReference type="ARBA" id="ARBA00000085"/>
    </source>
</evidence>
<dbReference type="InterPro" id="IPR003594">
    <property type="entry name" value="HATPase_dom"/>
</dbReference>
<dbReference type="Gene3D" id="1.10.287.130">
    <property type="match status" value="1"/>
</dbReference>
<dbReference type="PANTHER" id="PTHR42878">
    <property type="entry name" value="TWO-COMPONENT HISTIDINE KINASE"/>
    <property type="match status" value="1"/>
</dbReference>
<dbReference type="FunFam" id="3.30.565.10:FF:000006">
    <property type="entry name" value="Sensor histidine kinase WalK"/>
    <property type="match status" value="1"/>
</dbReference>
<evidence type="ECO:0000313" key="8">
    <source>
        <dbReference type="Proteomes" id="UP001155144"/>
    </source>
</evidence>
<dbReference type="InterPro" id="IPR005467">
    <property type="entry name" value="His_kinase_dom"/>
</dbReference>
<dbReference type="SMART" id="SM00387">
    <property type="entry name" value="HATPase_c"/>
    <property type="match status" value="1"/>
</dbReference>
<dbReference type="InterPro" id="IPR003661">
    <property type="entry name" value="HisK_dim/P_dom"/>
</dbReference>
<dbReference type="Proteomes" id="UP001155144">
    <property type="component" value="Unassembled WGS sequence"/>
</dbReference>
<organism evidence="7 8">
    <name type="scientific">Salinibacter ruber</name>
    <dbReference type="NCBI Taxonomy" id="146919"/>
    <lineage>
        <taxon>Bacteria</taxon>
        <taxon>Pseudomonadati</taxon>
        <taxon>Rhodothermota</taxon>
        <taxon>Rhodothermia</taxon>
        <taxon>Rhodothermales</taxon>
        <taxon>Salinibacteraceae</taxon>
        <taxon>Salinibacter</taxon>
    </lineage>
</organism>
<accession>A0A9X2V2B3</accession>
<keyword evidence="5 7" id="KW-0418">Kinase</keyword>
<dbReference type="EMBL" id="JANUBL010000001">
    <property type="protein sequence ID" value="MCS4119693.1"/>
    <property type="molecule type" value="Genomic_DNA"/>
</dbReference>
<dbReference type="InterPro" id="IPR036097">
    <property type="entry name" value="HisK_dim/P_sf"/>
</dbReference>
<dbReference type="EC" id="2.7.13.3" evidence="2"/>
<dbReference type="InterPro" id="IPR036890">
    <property type="entry name" value="HATPase_C_sf"/>
</dbReference>